<accession>A0A380JI26</accession>
<dbReference type="RefSeq" id="WP_115325125.1">
    <property type="nucleotide sequence ID" value="NZ_UHFA01000002.1"/>
</dbReference>
<sequence length="228" mass="25753">MPFKKINLKSRSLRYLLASLGLLIGLIYLGFFAYRFWDNLSDFFNVEKQVVSFGRQFSTANLFNFCVLILLTALGSAVPFLSNAVLAVFNGVVFGPWLGFVMNLLANSLGNFLSLKLLSKITITEREKSFSDKLDFLKKINNPYLAISLGYMVPVFPTLLVNYLVMEMNLPLKKWLPCVLIGVFPTSCLYAFGGDAIIKGNIKRILVLLVLTLLVYLVVKWMLKRKKA</sequence>
<name>A0A380JI26_STRDO</name>
<keyword evidence="1" id="KW-0812">Transmembrane</keyword>
<dbReference type="OrthoDB" id="2360723at2"/>
<dbReference type="EMBL" id="UHFA01000002">
    <property type="protein sequence ID" value="SUN36864.1"/>
    <property type="molecule type" value="Genomic_DNA"/>
</dbReference>
<keyword evidence="1" id="KW-0472">Membrane</keyword>
<feature type="transmembrane region" description="Helical" evidence="1">
    <location>
        <begin position="57"/>
        <end position="78"/>
    </location>
</feature>
<gene>
    <name evidence="3" type="ORF">NCTC11391_01784</name>
</gene>
<dbReference type="AlphaFoldDB" id="A0A380JI26"/>
<reference evidence="3 4" key="1">
    <citation type="submission" date="2018-06" db="EMBL/GenBank/DDBJ databases">
        <authorList>
            <consortium name="Pathogen Informatics"/>
            <person name="Doyle S."/>
        </authorList>
    </citation>
    <scope>NUCLEOTIDE SEQUENCE [LARGE SCALE GENOMIC DNA]</scope>
    <source>
        <strain evidence="4">NCTC 11391</strain>
    </source>
</reference>
<dbReference type="Pfam" id="PF09335">
    <property type="entry name" value="VTT_dom"/>
    <property type="match status" value="1"/>
</dbReference>
<feature type="transmembrane region" description="Helical" evidence="1">
    <location>
        <begin position="12"/>
        <end position="37"/>
    </location>
</feature>
<feature type="domain" description="VTT" evidence="2">
    <location>
        <begin position="84"/>
        <end position="195"/>
    </location>
</feature>
<keyword evidence="4" id="KW-1185">Reference proteome</keyword>
<feature type="transmembrane region" description="Helical" evidence="1">
    <location>
        <begin position="175"/>
        <end position="193"/>
    </location>
</feature>
<evidence type="ECO:0000313" key="3">
    <source>
        <dbReference type="EMBL" id="SUN36864.1"/>
    </source>
</evidence>
<feature type="transmembrane region" description="Helical" evidence="1">
    <location>
        <begin position="144"/>
        <end position="163"/>
    </location>
</feature>
<organism evidence="3 4">
    <name type="scientific">Streptococcus downei MFe28</name>
    <dbReference type="NCBI Taxonomy" id="764290"/>
    <lineage>
        <taxon>Bacteria</taxon>
        <taxon>Bacillati</taxon>
        <taxon>Bacillota</taxon>
        <taxon>Bacilli</taxon>
        <taxon>Lactobacillales</taxon>
        <taxon>Streptococcaceae</taxon>
        <taxon>Streptococcus</taxon>
    </lineage>
</organism>
<keyword evidence="1" id="KW-1133">Transmembrane helix</keyword>
<feature type="transmembrane region" description="Helical" evidence="1">
    <location>
        <begin position="205"/>
        <end position="223"/>
    </location>
</feature>
<dbReference type="InterPro" id="IPR032816">
    <property type="entry name" value="VTT_dom"/>
</dbReference>
<evidence type="ECO:0000313" key="4">
    <source>
        <dbReference type="Proteomes" id="UP000254082"/>
    </source>
</evidence>
<evidence type="ECO:0000256" key="1">
    <source>
        <dbReference type="SAM" id="Phobius"/>
    </source>
</evidence>
<feature type="transmembrane region" description="Helical" evidence="1">
    <location>
        <begin position="85"/>
        <end position="106"/>
    </location>
</feature>
<proteinExistence type="predicted"/>
<protein>
    <submittedName>
        <fullName evidence="3">Membrane protein</fullName>
    </submittedName>
</protein>
<evidence type="ECO:0000259" key="2">
    <source>
        <dbReference type="Pfam" id="PF09335"/>
    </source>
</evidence>
<dbReference type="Proteomes" id="UP000254082">
    <property type="component" value="Unassembled WGS sequence"/>
</dbReference>